<dbReference type="GO" id="GO:0015629">
    <property type="term" value="C:actin cytoskeleton"/>
    <property type="evidence" value="ECO:0007669"/>
    <property type="project" value="TreeGrafter"/>
</dbReference>
<dbReference type="InterPro" id="IPR027267">
    <property type="entry name" value="AH/BAR_dom_sf"/>
</dbReference>
<dbReference type="Gene3D" id="1.20.1270.60">
    <property type="entry name" value="Arfaptin homology (AH) domain/BAR domain"/>
    <property type="match status" value="1"/>
</dbReference>
<evidence type="ECO:0000313" key="11">
    <source>
        <dbReference type="EMBL" id="CAE1141054.1"/>
    </source>
</evidence>
<dbReference type="InterPro" id="IPR046982">
    <property type="entry name" value="BIN3/RVS161-like"/>
</dbReference>
<reference evidence="11" key="1">
    <citation type="submission" date="2021-01" db="EMBL/GenBank/DDBJ databases">
        <authorList>
            <person name="Li R."/>
            <person name="Bekaert M."/>
        </authorList>
    </citation>
    <scope>NUCLEOTIDE SEQUENCE</scope>
    <source>
        <strain evidence="11">Farmed</strain>
    </source>
</reference>
<comment type="caution">
    <text evidence="11">The sequence shown here is derived from an EMBL/GenBank/DDBJ whole genome shotgun (WGS) entry which is preliminary data.</text>
</comment>
<evidence type="ECO:0000256" key="9">
    <source>
        <dbReference type="SAM" id="Coils"/>
    </source>
</evidence>
<evidence type="ECO:0000256" key="5">
    <source>
        <dbReference type="ARBA" id="ARBA00023210"/>
    </source>
</evidence>
<keyword evidence="7" id="KW-0131">Cell cycle</keyword>
<dbReference type="InterPro" id="IPR004148">
    <property type="entry name" value="BAR_dom"/>
</dbReference>
<dbReference type="GO" id="GO:0006897">
    <property type="term" value="P:endocytosis"/>
    <property type="evidence" value="ECO:0007669"/>
    <property type="project" value="InterPro"/>
</dbReference>
<evidence type="ECO:0000313" key="12">
    <source>
        <dbReference type="Proteomes" id="UP000597762"/>
    </source>
</evidence>
<evidence type="ECO:0000256" key="4">
    <source>
        <dbReference type="ARBA" id="ARBA00023054"/>
    </source>
</evidence>
<comment type="subcellular location">
    <subcellularLocation>
        <location evidence="1">Cytoplasm</location>
        <location evidence="1">Cytoskeleton</location>
    </subcellularLocation>
</comment>
<keyword evidence="6" id="KW-0206">Cytoskeleton</keyword>
<keyword evidence="5" id="KW-0717">Septation</keyword>
<dbReference type="GO" id="GO:0005737">
    <property type="term" value="C:cytoplasm"/>
    <property type="evidence" value="ECO:0007669"/>
    <property type="project" value="InterPro"/>
</dbReference>
<dbReference type="Pfam" id="PF03114">
    <property type="entry name" value="BAR"/>
    <property type="match status" value="1"/>
</dbReference>
<evidence type="ECO:0000256" key="2">
    <source>
        <dbReference type="ARBA" id="ARBA00022490"/>
    </source>
</evidence>
<evidence type="ECO:0000256" key="7">
    <source>
        <dbReference type="ARBA" id="ARBA00023306"/>
    </source>
</evidence>
<dbReference type="SUPFAM" id="SSF103657">
    <property type="entry name" value="BAR/IMD domain-like"/>
    <property type="match status" value="1"/>
</dbReference>
<feature type="coiled-coil region" evidence="9">
    <location>
        <begin position="13"/>
        <end position="50"/>
    </location>
</feature>
<accession>A0A812ALV1</accession>
<dbReference type="GO" id="GO:0097320">
    <property type="term" value="P:plasma membrane tubulation"/>
    <property type="evidence" value="ECO:0007669"/>
    <property type="project" value="TreeGrafter"/>
</dbReference>
<name>A0A812ALV1_ACAPH</name>
<evidence type="ECO:0000256" key="6">
    <source>
        <dbReference type="ARBA" id="ARBA00023212"/>
    </source>
</evidence>
<dbReference type="SMART" id="SM00721">
    <property type="entry name" value="BAR"/>
    <property type="match status" value="1"/>
</dbReference>
<keyword evidence="12" id="KW-1185">Reference proteome</keyword>
<dbReference type="GO" id="GO:0051666">
    <property type="term" value="P:actin cortical patch localization"/>
    <property type="evidence" value="ECO:0007669"/>
    <property type="project" value="InterPro"/>
</dbReference>
<dbReference type="EMBL" id="CAHIKZ030000020">
    <property type="protein sequence ID" value="CAE1141054.1"/>
    <property type="molecule type" value="Genomic_DNA"/>
</dbReference>
<evidence type="ECO:0000256" key="3">
    <source>
        <dbReference type="ARBA" id="ARBA00022618"/>
    </source>
</evidence>
<keyword evidence="2" id="KW-0963">Cytoplasm</keyword>
<dbReference type="PANTHER" id="PTHR47174:SF3">
    <property type="entry name" value="BRIDGING INTEGRATOR 3"/>
    <property type="match status" value="1"/>
</dbReference>
<protein>
    <submittedName>
        <fullName evidence="11">BIN3</fullName>
    </submittedName>
</protein>
<evidence type="ECO:0000259" key="10">
    <source>
        <dbReference type="PROSITE" id="PS51021"/>
    </source>
</evidence>
<dbReference type="AlphaFoldDB" id="A0A812ALV1"/>
<dbReference type="PANTHER" id="PTHR47174">
    <property type="entry name" value="BRIDGING INTEGRATOR 3"/>
    <property type="match status" value="1"/>
</dbReference>
<dbReference type="Proteomes" id="UP000597762">
    <property type="component" value="Unassembled WGS sequence"/>
</dbReference>
<dbReference type="PROSITE" id="PS51021">
    <property type="entry name" value="BAR"/>
    <property type="match status" value="1"/>
</dbReference>
<feature type="coiled-coil region" evidence="9">
    <location>
        <begin position="120"/>
        <end position="147"/>
    </location>
</feature>
<sequence length="250" mass="29527">MSRIFKLSTPKRNTTLRNEERLFEKEAKKIEELEETCRKLYKDAKKCSDSAAALCKCERRITQDLLASSLCQSEEQLLRHVEEWDSSIVKLDLHLQEMNSNIQKTMIEPVKKFNMIFPSLHTAKKKREQSLEEYEKWEAKVKKYQERDRTGNNIVKLHQSRKSLQPAKEEFYEQHYILMEDMPKLYDCRIDYFQPCLEALIKSQVTYNSEAYKIYSELAGQLIQENLTAENYAGLIQQKLQDIKGLSIVD</sequence>
<organism evidence="11 12">
    <name type="scientific">Acanthosepion pharaonis</name>
    <name type="common">Pharaoh cuttlefish</name>
    <name type="synonym">Sepia pharaonis</name>
    <dbReference type="NCBI Taxonomy" id="158019"/>
    <lineage>
        <taxon>Eukaryota</taxon>
        <taxon>Metazoa</taxon>
        <taxon>Spiralia</taxon>
        <taxon>Lophotrochozoa</taxon>
        <taxon>Mollusca</taxon>
        <taxon>Cephalopoda</taxon>
        <taxon>Coleoidea</taxon>
        <taxon>Decapodiformes</taxon>
        <taxon>Sepiida</taxon>
        <taxon>Sepiina</taxon>
        <taxon>Sepiidae</taxon>
        <taxon>Acanthosepion</taxon>
    </lineage>
</organism>
<comment type="function">
    <text evidence="8">Involved in cytokinesis and septation where it has a role in the localization of F-actin.</text>
</comment>
<evidence type="ECO:0000256" key="1">
    <source>
        <dbReference type="ARBA" id="ARBA00004245"/>
    </source>
</evidence>
<keyword evidence="4 9" id="KW-0175">Coiled coil</keyword>
<gene>
    <name evidence="11" type="ORF">SPHA_769</name>
</gene>
<evidence type="ECO:0000256" key="8">
    <source>
        <dbReference type="ARBA" id="ARBA00059510"/>
    </source>
</evidence>
<dbReference type="GO" id="GO:0051301">
    <property type="term" value="P:cell division"/>
    <property type="evidence" value="ECO:0007669"/>
    <property type="project" value="UniProtKB-KW"/>
</dbReference>
<dbReference type="GO" id="GO:0008289">
    <property type="term" value="F:lipid binding"/>
    <property type="evidence" value="ECO:0007669"/>
    <property type="project" value="TreeGrafter"/>
</dbReference>
<dbReference type="FunFam" id="1.20.1270.60:FF:000028">
    <property type="entry name" value="Bridging integrator 3 homolog"/>
    <property type="match status" value="1"/>
</dbReference>
<proteinExistence type="predicted"/>
<feature type="domain" description="BAR" evidence="10">
    <location>
        <begin position="8"/>
        <end position="231"/>
    </location>
</feature>
<dbReference type="OrthoDB" id="446293at2759"/>
<keyword evidence="3" id="KW-0132">Cell division</keyword>